<gene>
    <name evidence="5" type="ORF">TIS948_LOCUS7083</name>
    <name evidence="6" type="ORF">UJA718_LOCUS22831</name>
</gene>
<keyword evidence="8" id="KW-1185">Reference proteome</keyword>
<dbReference type="AlphaFoldDB" id="A0A817NGX3"/>
<evidence type="ECO:0000313" key="6">
    <source>
        <dbReference type="EMBL" id="CAF4451621.1"/>
    </source>
</evidence>
<dbReference type="GO" id="GO:0016491">
    <property type="term" value="F:oxidoreductase activity"/>
    <property type="evidence" value="ECO:0007669"/>
    <property type="project" value="UniProtKB-KW"/>
</dbReference>
<dbReference type="InterPro" id="IPR006093">
    <property type="entry name" value="Oxy_OxRdtase_FAD_BS"/>
</dbReference>
<proteinExistence type="inferred from homology"/>
<dbReference type="Gene3D" id="3.40.462.20">
    <property type="match status" value="1"/>
</dbReference>
<dbReference type="Pfam" id="PF01565">
    <property type="entry name" value="FAD_binding_4"/>
    <property type="match status" value="1"/>
</dbReference>
<evidence type="ECO:0000313" key="7">
    <source>
        <dbReference type="Proteomes" id="UP000663825"/>
    </source>
</evidence>
<keyword evidence="2" id="KW-0560">Oxidoreductase</keyword>
<dbReference type="OrthoDB" id="8250697at2759"/>
<dbReference type="GO" id="GO:0071949">
    <property type="term" value="F:FAD binding"/>
    <property type="evidence" value="ECO:0007669"/>
    <property type="project" value="InterPro"/>
</dbReference>
<evidence type="ECO:0000313" key="5">
    <source>
        <dbReference type="EMBL" id="CAF3103668.1"/>
    </source>
</evidence>
<dbReference type="Proteomes" id="UP000663873">
    <property type="component" value="Unassembled WGS sequence"/>
</dbReference>
<dbReference type="InterPro" id="IPR006094">
    <property type="entry name" value="Oxid_FAD_bind_N"/>
</dbReference>
<evidence type="ECO:0000259" key="4">
    <source>
        <dbReference type="PROSITE" id="PS51387"/>
    </source>
</evidence>
<dbReference type="InterPro" id="IPR016166">
    <property type="entry name" value="FAD-bd_PCMH"/>
</dbReference>
<keyword evidence="3" id="KW-0732">Signal</keyword>
<dbReference type="PROSITE" id="PS51387">
    <property type="entry name" value="FAD_PCMH"/>
    <property type="match status" value="1"/>
</dbReference>
<dbReference type="EMBL" id="CAJOBP010004803">
    <property type="protein sequence ID" value="CAF4451621.1"/>
    <property type="molecule type" value="Genomic_DNA"/>
</dbReference>
<dbReference type="Proteomes" id="UP000663825">
    <property type="component" value="Unassembled WGS sequence"/>
</dbReference>
<dbReference type="InterPro" id="IPR016169">
    <property type="entry name" value="FAD-bd_PCMH_sub2"/>
</dbReference>
<feature type="signal peptide" evidence="3">
    <location>
        <begin position="1"/>
        <end position="21"/>
    </location>
</feature>
<feature type="domain" description="FAD-binding PCMH-type" evidence="4">
    <location>
        <begin position="75"/>
        <end position="248"/>
    </location>
</feature>
<protein>
    <recommendedName>
        <fullName evidence="4">FAD-binding PCMH-type domain-containing protein</fullName>
    </recommendedName>
</protein>
<dbReference type="UniPathway" id="UPA00991">
    <property type="reaction ID" value="UER00939"/>
</dbReference>
<dbReference type="PROSITE" id="PS00862">
    <property type="entry name" value="OX2_COVAL_FAD"/>
    <property type="match status" value="1"/>
</dbReference>
<comment type="caution">
    <text evidence="5">The sequence shown here is derived from an EMBL/GenBank/DDBJ whole genome shotgun (WGS) entry which is preliminary data.</text>
</comment>
<evidence type="ECO:0000256" key="3">
    <source>
        <dbReference type="SAM" id="SignalP"/>
    </source>
</evidence>
<dbReference type="SUPFAM" id="SSF56176">
    <property type="entry name" value="FAD-binding/transporter-associated domain-like"/>
    <property type="match status" value="1"/>
</dbReference>
<accession>A0A817NGX3</accession>
<dbReference type="Gene3D" id="3.30.465.10">
    <property type="match status" value="1"/>
</dbReference>
<dbReference type="InterPro" id="IPR036318">
    <property type="entry name" value="FAD-bd_PCMH-like_sf"/>
</dbReference>
<dbReference type="EMBL" id="CAJNXB010000839">
    <property type="protein sequence ID" value="CAF3103668.1"/>
    <property type="molecule type" value="Genomic_DNA"/>
</dbReference>
<comment type="similarity">
    <text evidence="1">Belongs to the oxygen-dependent FAD-linked oxidoreductase family.</text>
</comment>
<sequence>MVNIFLIIFIARCYRTNSTLARNGNDDLQKCLSSLLPSSIRTIYPCSTLANQHSSQYQCEHFNIDQLSCIRGGRISHFPAVIVYAMNSNDVQNVVRCATKLNYIVNARSGGHSYEGYSLGSTYNNIVINMESINYIHINQHDGTGTFGAGARLGPIYYRTYQYNYTINAGRCPWVGLAGHALGGGHGVLSRLHGLLSDNILEMKAVNAQGELITINKTHETELYWALRGAGGGLFVIVTEFKIRLVKSPSIARRFSSLWYPNATKLVMQRYQSMLFHYKIPNFSNNLVLEMLVSNTHLEISIFYFGIEFEEFNKTVSMLLAKLPTPRRTHFDEQDWLTFVSKAAEYDVGSRDLQWLLLDRLAYPTFDFKSKHLFYDRPISSPNLDKFIDALASSNGQSVMMFVPWDGHISTISVNETAFPHRHFKFGIQFMIYPNNKQHEKQQMNWLKQVYLSVYNDSTKHSFINYIDRDVPNWMNVYYHIHQKRLHNIQHIPQGSAWDGTIPSHPMGQFFSSNIPWDGMGWDESLVPWDSHLFFF</sequence>
<dbReference type="PANTHER" id="PTHR32448">
    <property type="entry name" value="OS08G0158400 PROTEIN"/>
    <property type="match status" value="1"/>
</dbReference>
<feature type="chain" id="PRO_5035612810" description="FAD-binding PCMH-type domain-containing protein" evidence="3">
    <location>
        <begin position="22"/>
        <end position="536"/>
    </location>
</feature>
<evidence type="ECO:0000313" key="8">
    <source>
        <dbReference type="Proteomes" id="UP000663873"/>
    </source>
</evidence>
<name>A0A817NGX3_9BILA</name>
<evidence type="ECO:0000256" key="2">
    <source>
        <dbReference type="ARBA" id="ARBA00023002"/>
    </source>
</evidence>
<reference evidence="5" key="1">
    <citation type="submission" date="2021-02" db="EMBL/GenBank/DDBJ databases">
        <authorList>
            <person name="Nowell W R."/>
        </authorList>
    </citation>
    <scope>NUCLEOTIDE SEQUENCE</scope>
</reference>
<organism evidence="5 7">
    <name type="scientific">Rotaria socialis</name>
    <dbReference type="NCBI Taxonomy" id="392032"/>
    <lineage>
        <taxon>Eukaryota</taxon>
        <taxon>Metazoa</taxon>
        <taxon>Spiralia</taxon>
        <taxon>Gnathifera</taxon>
        <taxon>Rotifera</taxon>
        <taxon>Eurotatoria</taxon>
        <taxon>Bdelloidea</taxon>
        <taxon>Philodinida</taxon>
        <taxon>Philodinidae</taxon>
        <taxon>Rotaria</taxon>
    </lineage>
</organism>
<evidence type="ECO:0000256" key="1">
    <source>
        <dbReference type="ARBA" id="ARBA00005466"/>
    </source>
</evidence>